<proteinExistence type="predicted"/>
<feature type="compositionally biased region" description="Pro residues" evidence="1">
    <location>
        <begin position="375"/>
        <end position="408"/>
    </location>
</feature>
<evidence type="ECO:0000256" key="1">
    <source>
        <dbReference type="SAM" id="MobiDB-lite"/>
    </source>
</evidence>
<gene>
    <name evidence="3" type="ORF">C7M84_007859</name>
</gene>
<feature type="transmembrane region" description="Helical" evidence="2">
    <location>
        <begin position="192"/>
        <end position="213"/>
    </location>
</feature>
<keyword evidence="2" id="KW-1133">Transmembrane helix</keyword>
<keyword evidence="2" id="KW-0472">Membrane</keyword>
<reference evidence="3 4" key="2">
    <citation type="submission" date="2019-01" db="EMBL/GenBank/DDBJ databases">
        <title>The decoding of complex shrimp genome reveals the adaptation for benthos swimmer, frequently molting mechanism and breeding impact on genome.</title>
        <authorList>
            <person name="Sun Y."/>
            <person name="Gao Y."/>
            <person name="Yu Y."/>
        </authorList>
    </citation>
    <scope>NUCLEOTIDE SEQUENCE [LARGE SCALE GENOMIC DNA]</scope>
    <source>
        <tissue evidence="3">Muscle</tissue>
    </source>
</reference>
<comment type="caution">
    <text evidence="3">The sequence shown here is derived from an EMBL/GenBank/DDBJ whole genome shotgun (WGS) entry which is preliminary data.</text>
</comment>
<feature type="transmembrane region" description="Helical" evidence="2">
    <location>
        <begin position="157"/>
        <end position="180"/>
    </location>
</feature>
<organism evidence="3 4">
    <name type="scientific">Penaeus vannamei</name>
    <name type="common">Whiteleg shrimp</name>
    <name type="synonym">Litopenaeus vannamei</name>
    <dbReference type="NCBI Taxonomy" id="6689"/>
    <lineage>
        <taxon>Eukaryota</taxon>
        <taxon>Metazoa</taxon>
        <taxon>Ecdysozoa</taxon>
        <taxon>Arthropoda</taxon>
        <taxon>Crustacea</taxon>
        <taxon>Multicrustacea</taxon>
        <taxon>Malacostraca</taxon>
        <taxon>Eumalacostraca</taxon>
        <taxon>Eucarida</taxon>
        <taxon>Decapoda</taxon>
        <taxon>Dendrobranchiata</taxon>
        <taxon>Penaeoidea</taxon>
        <taxon>Penaeidae</taxon>
        <taxon>Penaeus</taxon>
    </lineage>
</organism>
<evidence type="ECO:0000313" key="3">
    <source>
        <dbReference type="EMBL" id="ROT73696.1"/>
    </source>
</evidence>
<dbReference type="EMBL" id="QCYY01002003">
    <property type="protein sequence ID" value="ROT73696.1"/>
    <property type="molecule type" value="Genomic_DNA"/>
</dbReference>
<name>A0A3R7M5T1_PENVA</name>
<sequence>MVNIPGDAEQSDTVTLEDFTDEFDERHGIGDFGYSCDDFDIFPSVSMDVCAVETPAGEGIIPKGNLEHLGSDADEDTAQELRENLRGARLTAKEAARRAQQGWARDYNRRVRQRFEPAVGDLVLLRNFSRPGGPARALGPRWSKPARIVKRIGPVNYMVSSLLIFINISFSVPLSFPLTFFHLHPPAFPSSLAVPTSLFLFPLSIPIFPFSLYTPFSPLPPSLPSSPLHPFPSPSFLSHPLHPCYSLPSIPLQPRYSLLSSTSSSSPLHPFPPPLSLPPTLLSPSPSSLHPSSPSPTPLLLLLSSPPSSPPTPLLLPPLLSLPLLLPHYTPIPPSSPPIPLLFLLSSSSLSPTTLSLLLLPPSLSPLHPFPSSPLHPHPYPSSTPPKPLPIPPPSPRNPLPSPLPPAPHLFQPIISS</sequence>
<dbReference type="Proteomes" id="UP000283509">
    <property type="component" value="Unassembled WGS sequence"/>
</dbReference>
<evidence type="ECO:0000313" key="4">
    <source>
        <dbReference type="Proteomes" id="UP000283509"/>
    </source>
</evidence>
<accession>A0A3R7M5T1</accession>
<evidence type="ECO:0000256" key="2">
    <source>
        <dbReference type="SAM" id="Phobius"/>
    </source>
</evidence>
<protein>
    <submittedName>
        <fullName evidence="3">Uncharacterized protein</fullName>
    </submittedName>
</protein>
<feature type="region of interest" description="Disordered" evidence="1">
    <location>
        <begin position="375"/>
        <end position="417"/>
    </location>
</feature>
<keyword evidence="4" id="KW-1185">Reference proteome</keyword>
<dbReference type="AlphaFoldDB" id="A0A3R7M5T1"/>
<keyword evidence="2" id="KW-0812">Transmembrane</keyword>
<reference evidence="3 4" key="1">
    <citation type="submission" date="2018-04" db="EMBL/GenBank/DDBJ databases">
        <authorList>
            <person name="Zhang X."/>
            <person name="Yuan J."/>
            <person name="Li F."/>
            <person name="Xiang J."/>
        </authorList>
    </citation>
    <scope>NUCLEOTIDE SEQUENCE [LARGE SCALE GENOMIC DNA]</scope>
    <source>
        <tissue evidence="3">Muscle</tissue>
    </source>
</reference>